<dbReference type="SUPFAM" id="SSF49562">
    <property type="entry name" value="C2 domain (Calcium/lipid-binding domain, CaLB)"/>
    <property type="match status" value="1"/>
</dbReference>
<dbReference type="Pfam" id="PF00130">
    <property type="entry name" value="C1_1"/>
    <property type="match status" value="1"/>
</dbReference>
<feature type="domain" description="Phosphatase tensin-type" evidence="14">
    <location>
        <begin position="139"/>
        <end position="311"/>
    </location>
</feature>
<gene>
    <name evidence="16" type="ORF">AMELA_G00197850</name>
</gene>
<evidence type="ECO:0000256" key="7">
    <source>
        <dbReference type="ARBA" id="ARBA00022912"/>
    </source>
</evidence>
<evidence type="ECO:0000259" key="14">
    <source>
        <dbReference type="PROSITE" id="PS51181"/>
    </source>
</evidence>
<dbReference type="InterPro" id="IPR013625">
    <property type="entry name" value="PTB"/>
</dbReference>
<feature type="region of interest" description="Disordered" evidence="11">
    <location>
        <begin position="533"/>
        <end position="564"/>
    </location>
</feature>
<dbReference type="InterPro" id="IPR011993">
    <property type="entry name" value="PH-like_dom_sf"/>
</dbReference>
<keyword evidence="5" id="KW-0378">Hydrolase</keyword>
<keyword evidence="9 10" id="KW-0727">SH2 domain</keyword>
<feature type="region of interest" description="Disordered" evidence="11">
    <location>
        <begin position="1119"/>
        <end position="1166"/>
    </location>
</feature>
<evidence type="ECO:0000256" key="4">
    <source>
        <dbReference type="ARBA" id="ARBA00022723"/>
    </source>
</evidence>
<evidence type="ECO:0000313" key="16">
    <source>
        <dbReference type="EMBL" id="KAF4078315.1"/>
    </source>
</evidence>
<dbReference type="CDD" id="cd01213">
    <property type="entry name" value="PTB_tensin"/>
    <property type="match status" value="1"/>
</dbReference>
<proteinExistence type="inferred from homology"/>
<comment type="similarity">
    <text evidence="2">Belongs to the PTEN phosphatase protein family.</text>
</comment>
<dbReference type="PANTHER" id="PTHR45734">
    <property type="entry name" value="TENSIN"/>
    <property type="match status" value="1"/>
</dbReference>
<dbReference type="InterPro" id="IPR046349">
    <property type="entry name" value="C1-like_sf"/>
</dbReference>
<dbReference type="InterPro" id="IPR033929">
    <property type="entry name" value="Tensin_PTB"/>
</dbReference>
<evidence type="ECO:0000259" key="15">
    <source>
        <dbReference type="PROSITE" id="PS51182"/>
    </source>
</evidence>
<dbReference type="SMART" id="SM00109">
    <property type="entry name" value="C1"/>
    <property type="match status" value="1"/>
</dbReference>
<dbReference type="SUPFAM" id="SSF55550">
    <property type="entry name" value="SH2 domain"/>
    <property type="match status" value="1"/>
</dbReference>
<keyword evidence="6" id="KW-0862">Zinc</keyword>
<feature type="compositionally biased region" description="Polar residues" evidence="11">
    <location>
        <begin position="1119"/>
        <end position="1141"/>
    </location>
</feature>
<dbReference type="InterPro" id="IPR035892">
    <property type="entry name" value="C2_domain_sf"/>
</dbReference>
<dbReference type="InterPro" id="IPR014020">
    <property type="entry name" value="Tensin_C2-dom"/>
</dbReference>
<feature type="compositionally biased region" description="Low complexity" evidence="11">
    <location>
        <begin position="1149"/>
        <end position="1159"/>
    </location>
</feature>
<evidence type="ECO:0000256" key="2">
    <source>
        <dbReference type="ARBA" id="ARBA00007881"/>
    </source>
</evidence>
<feature type="domain" description="Phorbol-ester/DAG-type" evidence="13">
    <location>
        <begin position="44"/>
        <end position="91"/>
    </location>
</feature>
<feature type="compositionally biased region" description="Polar residues" evidence="11">
    <location>
        <begin position="1066"/>
        <end position="1077"/>
    </location>
</feature>
<evidence type="ECO:0008006" key="18">
    <source>
        <dbReference type="Google" id="ProtNLM"/>
    </source>
</evidence>
<dbReference type="Gene3D" id="3.30.60.20">
    <property type="match status" value="1"/>
</dbReference>
<accession>A0A7J6A651</accession>
<dbReference type="Gene3D" id="2.60.40.1110">
    <property type="match status" value="1"/>
</dbReference>
<evidence type="ECO:0000256" key="9">
    <source>
        <dbReference type="ARBA" id="ARBA00022999"/>
    </source>
</evidence>
<dbReference type="PROSITE" id="PS51181">
    <property type="entry name" value="PPASE_TENSIN"/>
    <property type="match status" value="1"/>
</dbReference>
<dbReference type="SMART" id="SM00462">
    <property type="entry name" value="PTB"/>
    <property type="match status" value="1"/>
</dbReference>
<dbReference type="InterPro" id="IPR029023">
    <property type="entry name" value="Tensin_phosphatase"/>
</dbReference>
<dbReference type="GO" id="GO:0005925">
    <property type="term" value="C:focal adhesion"/>
    <property type="evidence" value="ECO:0007669"/>
    <property type="project" value="UniProtKB-SubCell"/>
</dbReference>
<dbReference type="SUPFAM" id="SSF50729">
    <property type="entry name" value="PH domain-like"/>
    <property type="match status" value="1"/>
</dbReference>
<dbReference type="SMART" id="SM00252">
    <property type="entry name" value="SH2"/>
    <property type="match status" value="1"/>
</dbReference>
<dbReference type="InterPro" id="IPR003595">
    <property type="entry name" value="Tyr_Pase_cat"/>
</dbReference>
<dbReference type="Gene3D" id="3.90.190.10">
    <property type="entry name" value="Protein tyrosine phosphatase superfamily"/>
    <property type="match status" value="1"/>
</dbReference>
<dbReference type="SUPFAM" id="SSF57889">
    <property type="entry name" value="Cysteine-rich domain"/>
    <property type="match status" value="1"/>
</dbReference>
<evidence type="ECO:0000256" key="10">
    <source>
        <dbReference type="PROSITE-ProRule" id="PRU00191"/>
    </source>
</evidence>
<feature type="compositionally biased region" description="Low complexity" evidence="11">
    <location>
        <begin position="1235"/>
        <end position="1247"/>
    </location>
</feature>
<dbReference type="EMBL" id="JAAGNN010000017">
    <property type="protein sequence ID" value="KAF4078315.1"/>
    <property type="molecule type" value="Genomic_DNA"/>
</dbReference>
<dbReference type="InterPro" id="IPR002219">
    <property type="entry name" value="PKC_DAG/PE"/>
</dbReference>
<keyword evidence="17" id="KW-1185">Reference proteome</keyword>
<name>A0A7J6A651_AMEME</name>
<evidence type="ECO:0000256" key="5">
    <source>
        <dbReference type="ARBA" id="ARBA00022801"/>
    </source>
</evidence>
<feature type="region of interest" description="Disordered" evidence="11">
    <location>
        <begin position="970"/>
        <end position="1090"/>
    </location>
</feature>
<feature type="region of interest" description="Disordered" evidence="11">
    <location>
        <begin position="855"/>
        <end position="956"/>
    </location>
</feature>
<dbReference type="PROSITE" id="PS00479">
    <property type="entry name" value="ZF_DAG_PE_1"/>
    <property type="match status" value="1"/>
</dbReference>
<feature type="compositionally biased region" description="Polar residues" evidence="11">
    <location>
        <begin position="1029"/>
        <end position="1038"/>
    </location>
</feature>
<feature type="compositionally biased region" description="Polar residues" evidence="11">
    <location>
        <begin position="989"/>
        <end position="1005"/>
    </location>
</feature>
<evidence type="ECO:0000256" key="11">
    <source>
        <dbReference type="SAM" id="MobiDB-lite"/>
    </source>
</evidence>
<dbReference type="InterPro" id="IPR051484">
    <property type="entry name" value="Tensin_PTEN_phosphatase"/>
</dbReference>
<dbReference type="PROSITE" id="PS50081">
    <property type="entry name" value="ZF_DAG_PE_2"/>
    <property type="match status" value="1"/>
</dbReference>
<dbReference type="InterPro" id="IPR036860">
    <property type="entry name" value="SH2_dom_sf"/>
</dbReference>
<dbReference type="FunFam" id="2.30.29.30:FF:000039">
    <property type="entry name" value="Tensin 1"/>
    <property type="match status" value="1"/>
</dbReference>
<keyword evidence="3" id="KW-0597">Phosphoprotein</keyword>
<evidence type="ECO:0000256" key="8">
    <source>
        <dbReference type="ARBA" id="ARBA00022949"/>
    </source>
</evidence>
<keyword evidence="4" id="KW-0479">Metal-binding</keyword>
<evidence type="ECO:0000259" key="12">
    <source>
        <dbReference type="PROSITE" id="PS50001"/>
    </source>
</evidence>
<feature type="region of interest" description="Disordered" evidence="11">
    <location>
        <begin position="1201"/>
        <end position="1252"/>
    </location>
</feature>
<dbReference type="Pfam" id="PF00017">
    <property type="entry name" value="SH2"/>
    <property type="match status" value="1"/>
</dbReference>
<dbReference type="Gene3D" id="3.30.505.10">
    <property type="entry name" value="SH2 domain"/>
    <property type="match status" value="1"/>
</dbReference>
<dbReference type="FunFam" id="3.30.505.10:FF:000002">
    <property type="entry name" value="Tensin 1"/>
    <property type="match status" value="1"/>
</dbReference>
<dbReference type="SMART" id="SM00404">
    <property type="entry name" value="PTPc_motif"/>
    <property type="match status" value="1"/>
</dbReference>
<feature type="domain" description="SH2" evidence="12">
    <location>
        <begin position="1292"/>
        <end position="1402"/>
    </location>
</feature>
<evidence type="ECO:0000256" key="6">
    <source>
        <dbReference type="ARBA" id="ARBA00022833"/>
    </source>
</evidence>
<dbReference type="Pfam" id="PF08416">
    <property type="entry name" value="PTB"/>
    <property type="match status" value="1"/>
</dbReference>
<protein>
    <recommendedName>
        <fullName evidence="18">Tensin-2-like</fullName>
    </recommendedName>
</protein>
<dbReference type="Pfam" id="PF10409">
    <property type="entry name" value="PTEN_C2"/>
    <property type="match status" value="1"/>
</dbReference>
<dbReference type="CDD" id="cd14562">
    <property type="entry name" value="PTP_tensin-2"/>
    <property type="match status" value="1"/>
</dbReference>
<dbReference type="InterPro" id="IPR006020">
    <property type="entry name" value="PTB/PI_dom"/>
</dbReference>
<feature type="domain" description="C2 tensin-type" evidence="15">
    <location>
        <begin position="316"/>
        <end position="442"/>
    </location>
</feature>
<dbReference type="InterPro" id="IPR035012">
    <property type="entry name" value="Tensin-like_SH2"/>
</dbReference>
<evidence type="ECO:0000256" key="1">
    <source>
        <dbReference type="ARBA" id="ARBA00004246"/>
    </source>
</evidence>
<comment type="subcellular location">
    <subcellularLocation>
        <location evidence="1">Cell junction</location>
        <location evidence="1">Focal adhesion</location>
    </subcellularLocation>
</comment>
<dbReference type="PANTHER" id="PTHR45734:SF1">
    <property type="entry name" value="TENSIN-2"/>
    <property type="match status" value="1"/>
</dbReference>
<evidence type="ECO:0000313" key="17">
    <source>
        <dbReference type="Proteomes" id="UP000593565"/>
    </source>
</evidence>
<dbReference type="CDD" id="cd09927">
    <property type="entry name" value="SH2_Tensin_like"/>
    <property type="match status" value="1"/>
</dbReference>
<dbReference type="InterPro" id="IPR000980">
    <property type="entry name" value="SH2"/>
</dbReference>
<dbReference type="PROSITE" id="PS50001">
    <property type="entry name" value="SH2"/>
    <property type="match status" value="1"/>
</dbReference>
<dbReference type="SUPFAM" id="SSF52799">
    <property type="entry name" value="(Phosphotyrosine protein) phosphatases II"/>
    <property type="match status" value="1"/>
</dbReference>
<evidence type="ECO:0000259" key="13">
    <source>
        <dbReference type="PROSITE" id="PS50081"/>
    </source>
</evidence>
<dbReference type="InterPro" id="IPR029021">
    <property type="entry name" value="Prot-tyrosine_phosphatase-like"/>
</dbReference>
<organism evidence="16 17">
    <name type="scientific">Ameiurus melas</name>
    <name type="common">Black bullhead</name>
    <name type="synonym">Silurus melas</name>
    <dbReference type="NCBI Taxonomy" id="219545"/>
    <lineage>
        <taxon>Eukaryota</taxon>
        <taxon>Metazoa</taxon>
        <taxon>Chordata</taxon>
        <taxon>Craniata</taxon>
        <taxon>Vertebrata</taxon>
        <taxon>Euteleostomi</taxon>
        <taxon>Actinopterygii</taxon>
        <taxon>Neopterygii</taxon>
        <taxon>Teleostei</taxon>
        <taxon>Ostariophysi</taxon>
        <taxon>Siluriformes</taxon>
        <taxon>Ictaluridae</taxon>
        <taxon>Ameiurus</taxon>
    </lineage>
</organism>
<sequence length="1565" mass="173091">MGCALCTDCCGDEPEPEVLRGTLNRERTHNRINMRLTKAGKGEPHEFKEKTFKKKRQCGVCKQNIDSLGSFCRVCKTATHKKCESKASTPCIPAPSSDLQRRGTASSRHIQHLGSTKSLTYTKPRSTLPRSISVDRVMDRVMERHYNFDLTYITERIISVFFPPLLDEQRYRLNLKEVAAMLKSKHQDKFLLLNLSERRHDITRLNPKVHDFGWPDLHAPPLDKICSMCKAMETWLNSDPQHVVVLHCKGNKGKTGVIIAAYMHYSKISAGADQALSTLAMRKFCEDKVSPSLQPSQNRYIYYFGGLLSGAIKMNSSPLFLHQVLIPTIPKFHADGGYLPFLKIYQSMQLVYTSGIYDLQGSTGRKLCVTIEPALLLKGDIMVKCYHRRLQAIERDTVFRLQFHTCTIHGAQLWFGKGELDEACSDDRFPPDATVEFVFSSGPEKIKGREYQRNDPAVTVDYNIADQVVRWDSYDSLNQRHEDSQDDIAHTRGPLDGSLYAQVKKRRAACSSSFLSTNGSPGQISYERQGHLLSHSTDSGHSSVPPDRLEDSPRRPPPTPQEREELERLLGGIEGGRTCRDRERETAILDDGDSLSPENTGSLLLARSCSCRMGYRSQRCSELHHLPNGYCLDHSAPSNNHTGVPSPNILGLCQHHSGHTHQALPPPDLLWDRQQGSQHYLHGPSRHVCPYPSQDLCPHPHTLSPSGRLLCRSDEFLPYTQPQQNHPHNPKAAGPYHDVMLVDGLLPPPSCPCRDCCLRREDFHTLRLDRGEGLHWEREELPRDGGLRRSRGSEVPRRTELHWEREAGLRQGRGEVSLHWDRDREAELQWEREREAEYWHRRTALSPYVPPGHEPAFTFDPLPQGHPAFPEPSRSHSHAHLDIKYSSGSSSYQTSHPMCPCSPYQPSPSESRGYASGYQSDSTSPLPPNYTSCYSQSDPHQQHYTSSTHSGENAGWRDHIAHGSLRRLHREAHGPCSTPSDMSGPPTPVHTSSPLHTQESPSLSVRDQEARSSEMSTDSTAHQERMNPALQQNLSNSGPEPHRSSTHSAPIIPTANSHPQAPVPSTKANQQQSTSQPIKEGSLPFSASQPVQNETVLHSVPPHSLQHIHQLQISESISAQPHSNGVPSFSDPQTPNLSPSTPVSPQPPLGSLNGSSSPESPVPGFATLGRKLMLDTGFTPSGDPDPSCSASDSYLTSTLALSSTTYPPSDSTTTQPPLPEKRRQGTLPGSPNGRSGSLRASSSHSPSGQHHVTFSPLVGAVTISGGQNEGPAEGETGSRISVKFVQDSSRFWYKPGISREQAIASLKEKEPGEFIIRDSNSFQGAYGLALKVASPPANISNNSCKVGDPMEQLVRHFLIETGPRGVKIKGCQNEPHFGSLSALVYQHSITPISLPCALRLPDKDPITESLEVQPVSNMSTAADLLKQGAACNVLYLNSVETESLTGPQAVAKATGVMMSLSPRPSATVVHFKVSTQGITLTDSQRRVFFRRHYPINSVTFSSVDPQDRRWTNSDSTTSKVFGFVAKKPGSVAENVCHLFAELDPDQPATAIVNFINKVMLGPQQR</sequence>
<dbReference type="GO" id="GO:0004725">
    <property type="term" value="F:protein tyrosine phosphatase activity"/>
    <property type="evidence" value="ECO:0007669"/>
    <property type="project" value="TreeGrafter"/>
</dbReference>
<dbReference type="Gene3D" id="2.30.29.30">
    <property type="entry name" value="Pleckstrin-homology domain (PH domain)/Phosphotyrosine-binding domain (PTB)"/>
    <property type="match status" value="1"/>
</dbReference>
<comment type="caution">
    <text evidence="16">The sequence shown here is derived from an EMBL/GenBank/DDBJ whole genome shotgun (WGS) entry which is preliminary data.</text>
</comment>
<dbReference type="SMART" id="SM01326">
    <property type="entry name" value="PTEN_C2"/>
    <property type="match status" value="1"/>
</dbReference>
<dbReference type="FunFam" id="3.90.190.10:FF:000010">
    <property type="entry name" value="tensin-1 isoform X2"/>
    <property type="match status" value="1"/>
</dbReference>
<evidence type="ECO:0000256" key="3">
    <source>
        <dbReference type="ARBA" id="ARBA00022553"/>
    </source>
</evidence>
<feature type="compositionally biased region" description="Polar residues" evidence="11">
    <location>
        <begin position="917"/>
        <end position="951"/>
    </location>
</feature>
<dbReference type="GO" id="GO:0046872">
    <property type="term" value="F:metal ion binding"/>
    <property type="evidence" value="ECO:0007669"/>
    <property type="project" value="UniProtKB-KW"/>
</dbReference>
<dbReference type="PROSITE" id="PS51182">
    <property type="entry name" value="C2_TENSIN"/>
    <property type="match status" value="1"/>
</dbReference>
<keyword evidence="7" id="KW-0904">Protein phosphatase</keyword>
<dbReference type="Proteomes" id="UP000593565">
    <property type="component" value="Unassembled WGS sequence"/>
</dbReference>
<keyword evidence="8" id="KW-0965">Cell junction</keyword>
<feature type="compositionally biased region" description="Low complexity" evidence="11">
    <location>
        <begin position="1201"/>
        <end position="1215"/>
    </location>
</feature>
<reference evidence="16 17" key="1">
    <citation type="submission" date="2020-02" db="EMBL/GenBank/DDBJ databases">
        <title>A chromosome-scale genome assembly of the black bullhead catfish (Ameiurus melas).</title>
        <authorList>
            <person name="Wen M."/>
            <person name="Zham M."/>
            <person name="Cabau C."/>
            <person name="Klopp C."/>
            <person name="Donnadieu C."/>
            <person name="Roques C."/>
            <person name="Bouchez O."/>
            <person name="Lampietro C."/>
            <person name="Jouanno E."/>
            <person name="Herpin A."/>
            <person name="Louis A."/>
            <person name="Berthelot C."/>
            <person name="Parey E."/>
            <person name="Roest-Crollius H."/>
            <person name="Braasch I."/>
            <person name="Postlethwait J."/>
            <person name="Robinson-Rechavi M."/>
            <person name="Echchiki A."/>
            <person name="Begum T."/>
            <person name="Montfort J."/>
            <person name="Schartl M."/>
            <person name="Bobe J."/>
            <person name="Guiguen Y."/>
        </authorList>
    </citation>
    <scope>NUCLEOTIDE SEQUENCE [LARGE SCALE GENOMIC DNA]</scope>
    <source>
        <strain evidence="16">M_S1</strain>
        <tissue evidence="16">Blood</tissue>
    </source>
</reference>